<feature type="transmembrane region" description="Helical" evidence="8">
    <location>
        <begin position="393"/>
        <end position="416"/>
    </location>
</feature>
<sequence length="559" mass="62791">MGYEKRLVGSANKIKNFFDRFPKVYNVYIVCSISTISGMMFGVDISSISAFIGTDQYRRYFNNPGSAIQGFITSSMALGSFFGSLATSFVSEPLGRRISLVICSFFWVVGAAIQSSAQNRAQLIIGRLISGIGVGIGSTVAPVYGSELAPRKVRGFVGGLFQFCVTLGILIMFYVSYGLHFINGVASFRIAWGFQIIFGLALFLGVFFLPESPRWLAKHGFWDECESVVSKIQAKGNTEDPDVRIEIAEIKEQILVDEKADTITYATLFNRRYRFRTVTAIFAQIWQQLTGMNVMMYYIVYIFQMAGYTGNTNLVASSIQYVLNTVLTIPALFLLDKIGRRPVLMVGALLMMIFQFAVAGILGTYSEPVSSVGGDDTIRIRIPDSNKSAARGVIAMCYLFVCSFASTWGVGIWLYCSEVWGDNAIRQRGASLSTAANWIFNFAIGMYTPSSFKNITWKTYCIYATFCACMFFHVMFFFPETKGKRLEEIAQIWDEHIPAWGDRFLAARVYCCRREKTWLVKCKLNMLRMPIEVMVSTRFPAANSVDDMPRLCRVLMIYV</sequence>
<dbReference type="PROSITE" id="PS50850">
    <property type="entry name" value="MFS"/>
    <property type="match status" value="1"/>
</dbReference>
<dbReference type="InterPro" id="IPR050360">
    <property type="entry name" value="MFS_Sugar_Transporters"/>
</dbReference>
<feature type="transmembrane region" description="Helical" evidence="8">
    <location>
        <begin position="156"/>
        <end position="177"/>
    </location>
</feature>
<feature type="transmembrane region" description="Helical" evidence="8">
    <location>
        <begin position="123"/>
        <end position="144"/>
    </location>
</feature>
<dbReference type="PROSITE" id="PS00216">
    <property type="entry name" value="SUGAR_TRANSPORT_1"/>
    <property type="match status" value="2"/>
</dbReference>
<dbReference type="Pfam" id="PF00083">
    <property type="entry name" value="Sugar_tr"/>
    <property type="match status" value="1"/>
</dbReference>
<organism evidence="10 11">
    <name type="scientific">Dekkera bruxellensis</name>
    <name type="common">Brettanomyces custersii</name>
    <dbReference type="NCBI Taxonomy" id="5007"/>
    <lineage>
        <taxon>Eukaryota</taxon>
        <taxon>Fungi</taxon>
        <taxon>Dikarya</taxon>
        <taxon>Ascomycota</taxon>
        <taxon>Saccharomycotina</taxon>
        <taxon>Pichiomycetes</taxon>
        <taxon>Pichiales</taxon>
        <taxon>Pichiaceae</taxon>
        <taxon>Brettanomyces</taxon>
    </lineage>
</organism>
<dbReference type="Gene3D" id="1.20.1250.20">
    <property type="entry name" value="MFS general substrate transporter like domains"/>
    <property type="match status" value="1"/>
</dbReference>
<keyword evidence="5 8" id="KW-1133">Transmembrane helix</keyword>
<keyword evidence="6 8" id="KW-0472">Membrane</keyword>
<feature type="transmembrane region" description="Helical" evidence="8">
    <location>
        <begin position="315"/>
        <end position="335"/>
    </location>
</feature>
<feature type="transmembrane region" description="Helical" evidence="8">
    <location>
        <begin position="428"/>
        <end position="448"/>
    </location>
</feature>
<dbReference type="PRINTS" id="PR00171">
    <property type="entry name" value="SUGRTRNSPORT"/>
</dbReference>
<comment type="caution">
    <text evidence="10">The sequence shown here is derived from an EMBL/GenBank/DDBJ whole genome shotgun (WGS) entry which is preliminary data.</text>
</comment>
<dbReference type="GO" id="GO:0005351">
    <property type="term" value="F:carbohydrate:proton symporter activity"/>
    <property type="evidence" value="ECO:0007669"/>
    <property type="project" value="TreeGrafter"/>
</dbReference>
<dbReference type="InterPro" id="IPR020846">
    <property type="entry name" value="MFS_dom"/>
</dbReference>
<feature type="transmembrane region" description="Helical" evidence="8">
    <location>
        <begin position="25"/>
        <end position="52"/>
    </location>
</feature>
<dbReference type="AlphaFoldDB" id="A0A8H6EQL1"/>
<evidence type="ECO:0000256" key="7">
    <source>
        <dbReference type="RuleBase" id="RU003346"/>
    </source>
</evidence>
<evidence type="ECO:0000256" key="2">
    <source>
        <dbReference type="ARBA" id="ARBA00010992"/>
    </source>
</evidence>
<dbReference type="SUPFAM" id="SSF103473">
    <property type="entry name" value="MFS general substrate transporter"/>
    <property type="match status" value="1"/>
</dbReference>
<dbReference type="InterPro" id="IPR003663">
    <property type="entry name" value="Sugar/inositol_transpt"/>
</dbReference>
<dbReference type="PANTHER" id="PTHR48022">
    <property type="entry name" value="PLASTIDIC GLUCOSE TRANSPORTER 4"/>
    <property type="match status" value="1"/>
</dbReference>
<keyword evidence="10" id="KW-0762">Sugar transport</keyword>
<evidence type="ECO:0000256" key="3">
    <source>
        <dbReference type="ARBA" id="ARBA00022448"/>
    </source>
</evidence>
<dbReference type="PANTHER" id="PTHR48022:SF7">
    <property type="entry name" value="MAJOR FACILITATOR SUPERFAMILY (MFS) PROFILE DOMAIN-CONTAINING PROTEIN-RELATED"/>
    <property type="match status" value="1"/>
</dbReference>
<reference evidence="10 11" key="1">
    <citation type="journal article" date="2020" name="Appl. Microbiol. Biotechnol.">
        <title>Targeted gene deletion in Brettanomyces bruxellensis with an expression-free CRISPR-Cas9 system.</title>
        <authorList>
            <person name="Varela C."/>
            <person name="Bartel C."/>
            <person name="Onetto C."/>
            <person name="Borneman A."/>
        </authorList>
    </citation>
    <scope>NUCLEOTIDE SEQUENCE [LARGE SCALE GENOMIC DNA]</scope>
    <source>
        <strain evidence="10 11">AWRI1613</strain>
    </source>
</reference>
<feature type="transmembrane region" description="Helical" evidence="8">
    <location>
        <begin position="342"/>
        <end position="365"/>
    </location>
</feature>
<dbReference type="PROSITE" id="PS00217">
    <property type="entry name" value="SUGAR_TRANSPORT_2"/>
    <property type="match status" value="1"/>
</dbReference>
<evidence type="ECO:0000256" key="5">
    <source>
        <dbReference type="ARBA" id="ARBA00022989"/>
    </source>
</evidence>
<dbReference type="EMBL" id="JABCYN010000047">
    <property type="protein sequence ID" value="KAF6006715.1"/>
    <property type="molecule type" value="Genomic_DNA"/>
</dbReference>
<evidence type="ECO:0000313" key="10">
    <source>
        <dbReference type="EMBL" id="KAF6006715.1"/>
    </source>
</evidence>
<evidence type="ECO:0000256" key="4">
    <source>
        <dbReference type="ARBA" id="ARBA00022692"/>
    </source>
</evidence>
<feature type="transmembrane region" description="Helical" evidence="8">
    <location>
        <begin position="281"/>
        <end position="303"/>
    </location>
</feature>
<evidence type="ECO:0000256" key="1">
    <source>
        <dbReference type="ARBA" id="ARBA00004141"/>
    </source>
</evidence>
<keyword evidence="3 7" id="KW-0813">Transport</keyword>
<dbReference type="CDD" id="cd17356">
    <property type="entry name" value="MFS_HXT"/>
    <property type="match status" value="1"/>
</dbReference>
<accession>A0A8H6EQL1</accession>
<comment type="similarity">
    <text evidence="2 7">Belongs to the major facilitator superfamily. Sugar transporter (TC 2.A.1.1) family.</text>
</comment>
<protein>
    <submittedName>
        <fullName evidence="10">High affinity glucose transporter</fullName>
    </submittedName>
</protein>
<feature type="transmembrane region" description="Helical" evidence="8">
    <location>
        <begin position="98"/>
        <end position="117"/>
    </location>
</feature>
<dbReference type="FunFam" id="1.20.1250.20:FF:000026">
    <property type="entry name" value="MFS quinate transporter QutD"/>
    <property type="match status" value="1"/>
</dbReference>
<evidence type="ECO:0000259" key="9">
    <source>
        <dbReference type="PROSITE" id="PS50850"/>
    </source>
</evidence>
<proteinExistence type="inferred from homology"/>
<evidence type="ECO:0000256" key="8">
    <source>
        <dbReference type="SAM" id="Phobius"/>
    </source>
</evidence>
<name>A0A8H6EQL1_DEKBR</name>
<comment type="subcellular location">
    <subcellularLocation>
        <location evidence="1">Membrane</location>
        <topology evidence="1">Multi-pass membrane protein</topology>
    </subcellularLocation>
</comment>
<gene>
    <name evidence="10" type="primary">HGT1_2</name>
    <name evidence="10" type="ORF">HII12_004908</name>
</gene>
<dbReference type="GO" id="GO:0016020">
    <property type="term" value="C:membrane"/>
    <property type="evidence" value="ECO:0007669"/>
    <property type="project" value="UniProtKB-SubCell"/>
</dbReference>
<feature type="transmembrane region" description="Helical" evidence="8">
    <location>
        <begin position="67"/>
        <end position="86"/>
    </location>
</feature>
<dbReference type="InterPro" id="IPR005828">
    <property type="entry name" value="MFS_sugar_transport-like"/>
</dbReference>
<dbReference type="Proteomes" id="UP000568158">
    <property type="component" value="Unassembled WGS sequence"/>
</dbReference>
<feature type="transmembrane region" description="Helical" evidence="8">
    <location>
        <begin position="189"/>
        <end position="209"/>
    </location>
</feature>
<evidence type="ECO:0000256" key="6">
    <source>
        <dbReference type="ARBA" id="ARBA00023136"/>
    </source>
</evidence>
<dbReference type="InterPro" id="IPR005829">
    <property type="entry name" value="Sugar_transporter_CS"/>
</dbReference>
<dbReference type="InterPro" id="IPR036259">
    <property type="entry name" value="MFS_trans_sf"/>
</dbReference>
<evidence type="ECO:0000313" key="11">
    <source>
        <dbReference type="Proteomes" id="UP000568158"/>
    </source>
</evidence>
<keyword evidence="4 8" id="KW-0812">Transmembrane</keyword>
<feature type="transmembrane region" description="Helical" evidence="8">
    <location>
        <begin position="460"/>
        <end position="478"/>
    </location>
</feature>
<feature type="domain" description="Major facilitator superfamily (MFS) profile" evidence="9">
    <location>
        <begin position="30"/>
        <end position="482"/>
    </location>
</feature>
<dbReference type="NCBIfam" id="TIGR00879">
    <property type="entry name" value="SP"/>
    <property type="match status" value="1"/>
</dbReference>